<feature type="region of interest" description="Disordered" evidence="1">
    <location>
        <begin position="942"/>
        <end position="981"/>
    </location>
</feature>
<organism evidence="2">
    <name type="scientific">Clastoptera arizonana</name>
    <name type="common">Arizona spittle bug</name>
    <dbReference type="NCBI Taxonomy" id="38151"/>
    <lineage>
        <taxon>Eukaryota</taxon>
        <taxon>Metazoa</taxon>
        <taxon>Ecdysozoa</taxon>
        <taxon>Arthropoda</taxon>
        <taxon>Hexapoda</taxon>
        <taxon>Insecta</taxon>
        <taxon>Pterygota</taxon>
        <taxon>Neoptera</taxon>
        <taxon>Paraneoptera</taxon>
        <taxon>Hemiptera</taxon>
        <taxon>Auchenorrhyncha</taxon>
        <taxon>Cercopoidea</taxon>
        <taxon>Clastopteridae</taxon>
        <taxon>Clastoptera</taxon>
    </lineage>
</organism>
<evidence type="ECO:0008006" key="3">
    <source>
        <dbReference type="Google" id="ProtNLM"/>
    </source>
</evidence>
<evidence type="ECO:0000256" key="1">
    <source>
        <dbReference type="SAM" id="MobiDB-lite"/>
    </source>
</evidence>
<dbReference type="GO" id="GO:0005777">
    <property type="term" value="C:peroxisome"/>
    <property type="evidence" value="ECO:0007669"/>
    <property type="project" value="InterPro"/>
</dbReference>
<evidence type="ECO:0000313" key="2">
    <source>
        <dbReference type="EMBL" id="JAS08698.1"/>
    </source>
</evidence>
<gene>
    <name evidence="2" type="ORF">g.11697</name>
</gene>
<name>A0A1B6C5A5_9HEMI</name>
<dbReference type="AlphaFoldDB" id="A0A1B6C5A5"/>
<dbReference type="InterPro" id="IPR033228">
    <property type="entry name" value="SZT2"/>
</dbReference>
<accession>A0A1B6C5A5</accession>
<dbReference type="EMBL" id="GEDC01028600">
    <property type="protein sequence ID" value="JAS08698.1"/>
    <property type="molecule type" value="Transcribed_RNA"/>
</dbReference>
<reference evidence="2" key="1">
    <citation type="submission" date="2015-12" db="EMBL/GenBank/DDBJ databases">
        <title>De novo transcriptome assembly of four potential Pierce s Disease insect vectors from Arizona vineyards.</title>
        <authorList>
            <person name="Tassone E.E."/>
        </authorList>
    </citation>
    <scope>NUCLEOTIDE SEQUENCE</scope>
</reference>
<protein>
    <recommendedName>
        <fullName evidence="3">Protein SZT2</fullName>
    </recommendedName>
</protein>
<sequence length="1139" mass="129218">LNPEAKPFQPTQGTLGTSVIESYQHDSINYSTPNKGWIVESLDSSLNTSERKSLELNDTLNQSSDSGPSFRVRASSWEPFKTQPLCTPDNNLINRLRARSIGSKGKEWTEGKYKKKSVDSSMQSLNETRPTSKSVLGSLTVPIYVYSCPLSYLSDAFVLKQEYLKQYNDLYYQRTFQTTNLSGGGVTQLENEINNLFDSWPEYNSDDSDSSPDEKDIRQHCKLISESFNKSFVVSLFKSLHLGQSINALNVQTAVDECEKSVVEINITSYIKTVCNHLKDMKEQCLDLTAGDNSLFIENENKIPLSMFQSLTPCDEYKHLHNFIKNKFLRILTVNFKTIPSNQDFYFCSPNWVQGRLVNVSNDVIEDGSRPIDQSQDFEGFQPDEFRSDHGSTLGGNAWEMLGSATTPDDARTSLLSNMDSDSVSDFPDDDGSADISPLFLHLICTVKSAGKVGKCSVKLLPTCFGEVLKYLAFPETNIDVEDLDISLEILCLTLPSLTNDLHQQQLDMLGTSGLAVPHTSINMAASPITKHEVLPSFASTEEHFPSVDKLQHLPDYQHKAITTSIEEIKWLMEDEIAAFLLDSLPVTETTLQLVANHVATSTGRTSCIMEIVPLQFVFSPEQSLKKFIQEFAVMQLPGYSLKKESDFYFVIKDNSVTSPFPNAFGGSINSLSNVHSDLWFQSNVCNDESRLDYSSNMSGYALPDSYRLSNTQFTTGWTSVSTWHKDVANLMLNRRISEDSNQCQETSIWLKELELKRSFLPNFWLIMKVNQESVTTYFHCRFLELDTDEVKVYSLVQRNLIAFIKFVCKTVNQTMLLNNLHDTRMCDPLLEQEGNDDHWNVSQDVKPLEDVDTDNVENMFEIDPKFTPGSFSCQVIWETHFLLHPRLKTGPGKQGLSRGIQALRTVLNRFSVNNRKNMFVYQDNSGNVFYLRLHENMRIQQSRPQDMEDNSSLSVSRSSSINSLNNTNIKKSEDQLLNSSKEVRPRVKSFGEMGESLRQEEFLTLKVHGISEAGPEIKNELVQVLQNRLDDAVLEVVSVMLARNPMCKLSPDDVHFIQKPNHPPESIIQFTVQPYAVCNLQALSYYLRQNLLQFLHTPKYTDTRPMHHFQDYSQPEDSGKRFPAKKLIFVQSEPSFGQ</sequence>
<proteinExistence type="predicted"/>
<dbReference type="PANTHER" id="PTHR14918">
    <property type="entry name" value="KICSTOR COMPLEX PROTEIN SZT2"/>
    <property type="match status" value="1"/>
</dbReference>
<dbReference type="PANTHER" id="PTHR14918:SF3">
    <property type="entry name" value="KICSTOR COMPLEX PROTEIN SZT2"/>
    <property type="match status" value="1"/>
</dbReference>
<feature type="compositionally biased region" description="Low complexity" evidence="1">
    <location>
        <begin position="951"/>
        <end position="970"/>
    </location>
</feature>
<feature type="non-terminal residue" evidence="2">
    <location>
        <position position="1"/>
    </location>
</feature>